<dbReference type="GO" id="GO:0032259">
    <property type="term" value="P:methylation"/>
    <property type="evidence" value="ECO:0007669"/>
    <property type="project" value="UniProtKB-KW"/>
</dbReference>
<reference evidence="2" key="1">
    <citation type="journal article" date="2019" name="Int. J. Syst. Evol. Microbiol.">
        <title>The Global Catalogue of Microorganisms (GCM) 10K type strain sequencing project: providing services to taxonomists for standard genome sequencing and annotation.</title>
        <authorList>
            <consortium name="The Broad Institute Genomics Platform"/>
            <consortium name="The Broad Institute Genome Sequencing Center for Infectious Disease"/>
            <person name="Wu L."/>
            <person name="Ma J."/>
        </authorList>
    </citation>
    <scope>NUCLEOTIDE SEQUENCE [LARGE SCALE GENOMIC DNA]</scope>
    <source>
        <strain evidence="2">CCUG 57508</strain>
    </source>
</reference>
<protein>
    <submittedName>
        <fullName evidence="1">Sugar O-methyltransferase</fullName>
        <ecNumber evidence="1">2.1.1.-</ecNumber>
    </submittedName>
</protein>
<sequence length="346" mass="38677">MTEATALDWSAMTQRSLDELRDTDTLYRPTSFWGPGLDALLADMENRGLESFKSWPTAGWWFYPRYGVGFTYAIIDKVIATAQPSLPSTAEPSWIRSALAATHEARRDFDALRLAWNQKNWPCDLVGLGESKVGTPFQYYRFTNAEHGWTRPYLNYALCMAALSMHVDAPPKRFLEIGGGFGVLGEFLMSRDPDAVYVNVDIPPLLTVASWYLRELFGDRVAVYDAGVASTGPIDVAGSAVMPNYRLPDITGEFDVFVNSFSFQEMEPDVVENYVDLVVARGVRWVVSLNSRLGKPLHTDEPVGVIDPVTSARIIAMFERRGYELVGTYNSPLIHSAGQLAVLRRR</sequence>
<dbReference type="Proteomes" id="UP001597046">
    <property type="component" value="Unassembled WGS sequence"/>
</dbReference>
<keyword evidence="1" id="KW-0808">Transferase</keyword>
<organism evidence="1 2">
    <name type="scientific">Terrabacter terrigena</name>
    <dbReference type="NCBI Taxonomy" id="574718"/>
    <lineage>
        <taxon>Bacteria</taxon>
        <taxon>Bacillati</taxon>
        <taxon>Actinomycetota</taxon>
        <taxon>Actinomycetes</taxon>
        <taxon>Micrococcales</taxon>
        <taxon>Intrasporangiaceae</taxon>
        <taxon>Terrabacter</taxon>
    </lineage>
</organism>
<dbReference type="NCBIfam" id="TIGR04371">
    <property type="entry name" value="methyltran_NanM"/>
    <property type="match status" value="1"/>
</dbReference>
<dbReference type="InterPro" id="IPR029063">
    <property type="entry name" value="SAM-dependent_MTases_sf"/>
</dbReference>
<accession>A0ABW3MZL2</accession>
<evidence type="ECO:0000313" key="1">
    <source>
        <dbReference type="EMBL" id="MFD1056118.1"/>
    </source>
</evidence>
<proteinExistence type="predicted"/>
<dbReference type="RefSeq" id="WP_386054155.1">
    <property type="nucleotide sequence ID" value="NZ_JBHTKH010000015.1"/>
</dbReference>
<dbReference type="GO" id="GO:0008168">
    <property type="term" value="F:methyltransferase activity"/>
    <property type="evidence" value="ECO:0007669"/>
    <property type="project" value="UniProtKB-KW"/>
</dbReference>
<dbReference type="Gene3D" id="3.40.50.150">
    <property type="entry name" value="Vaccinia Virus protein VP39"/>
    <property type="match status" value="1"/>
</dbReference>
<comment type="caution">
    <text evidence="1">The sequence shown here is derived from an EMBL/GenBank/DDBJ whole genome shotgun (WGS) entry which is preliminary data.</text>
</comment>
<gene>
    <name evidence="1" type="ORF">ACFQ2V_17545</name>
</gene>
<keyword evidence="2" id="KW-1185">Reference proteome</keyword>
<dbReference type="EMBL" id="JBHTKH010000015">
    <property type="protein sequence ID" value="MFD1056118.1"/>
    <property type="molecule type" value="Genomic_DNA"/>
</dbReference>
<evidence type="ECO:0000313" key="2">
    <source>
        <dbReference type="Proteomes" id="UP001597046"/>
    </source>
</evidence>
<dbReference type="InterPro" id="IPR030807">
    <property type="entry name" value="Methyltran_NanM"/>
</dbReference>
<dbReference type="EC" id="2.1.1.-" evidence="1"/>
<dbReference type="SUPFAM" id="SSF53335">
    <property type="entry name" value="S-adenosyl-L-methionine-dependent methyltransferases"/>
    <property type="match status" value="1"/>
</dbReference>
<name>A0ABW3MZL2_9MICO</name>
<keyword evidence="1" id="KW-0489">Methyltransferase</keyword>